<dbReference type="EMBL" id="VSRR010027990">
    <property type="protein sequence ID" value="MPC68530.1"/>
    <property type="molecule type" value="Genomic_DNA"/>
</dbReference>
<evidence type="ECO:0000256" key="1">
    <source>
        <dbReference type="SAM" id="MobiDB-lite"/>
    </source>
</evidence>
<protein>
    <submittedName>
        <fullName evidence="2">Uncharacterized protein</fullName>
    </submittedName>
</protein>
<evidence type="ECO:0000313" key="2">
    <source>
        <dbReference type="EMBL" id="MPC68530.1"/>
    </source>
</evidence>
<reference evidence="2 3" key="1">
    <citation type="submission" date="2019-05" db="EMBL/GenBank/DDBJ databases">
        <title>Another draft genome of Portunus trituberculatus and its Hox gene families provides insights of decapod evolution.</title>
        <authorList>
            <person name="Jeong J.-H."/>
            <person name="Song I."/>
            <person name="Kim S."/>
            <person name="Choi T."/>
            <person name="Kim D."/>
            <person name="Ryu S."/>
            <person name="Kim W."/>
        </authorList>
    </citation>
    <scope>NUCLEOTIDE SEQUENCE [LARGE SCALE GENOMIC DNA]</scope>
    <source>
        <tissue evidence="2">Muscle</tissue>
    </source>
</reference>
<accession>A0A5B7H8Q1</accession>
<feature type="region of interest" description="Disordered" evidence="1">
    <location>
        <begin position="1"/>
        <end position="32"/>
    </location>
</feature>
<dbReference type="Proteomes" id="UP000324222">
    <property type="component" value="Unassembled WGS sequence"/>
</dbReference>
<proteinExistence type="predicted"/>
<feature type="compositionally biased region" description="Low complexity" evidence="1">
    <location>
        <begin position="9"/>
        <end position="20"/>
    </location>
</feature>
<dbReference type="AlphaFoldDB" id="A0A5B7H8Q1"/>
<comment type="caution">
    <text evidence="2">The sequence shown here is derived from an EMBL/GenBank/DDBJ whole genome shotgun (WGS) entry which is preliminary data.</text>
</comment>
<sequence length="122" mass="13591">MKGKTATASQPSPSIPGPGSTALPRSGPHFRQARGDIWPMALQTGGEKVKIRVIALFTEMEIPFSSYPYGKRKSECYGKLYMVWVVQQRYLEGGSFAVNRVTGAEVKKVYMTRNSCRLMGRK</sequence>
<organism evidence="2 3">
    <name type="scientific">Portunus trituberculatus</name>
    <name type="common">Swimming crab</name>
    <name type="synonym">Neptunus trituberculatus</name>
    <dbReference type="NCBI Taxonomy" id="210409"/>
    <lineage>
        <taxon>Eukaryota</taxon>
        <taxon>Metazoa</taxon>
        <taxon>Ecdysozoa</taxon>
        <taxon>Arthropoda</taxon>
        <taxon>Crustacea</taxon>
        <taxon>Multicrustacea</taxon>
        <taxon>Malacostraca</taxon>
        <taxon>Eumalacostraca</taxon>
        <taxon>Eucarida</taxon>
        <taxon>Decapoda</taxon>
        <taxon>Pleocyemata</taxon>
        <taxon>Brachyura</taxon>
        <taxon>Eubrachyura</taxon>
        <taxon>Portunoidea</taxon>
        <taxon>Portunidae</taxon>
        <taxon>Portuninae</taxon>
        <taxon>Portunus</taxon>
    </lineage>
</organism>
<keyword evidence="3" id="KW-1185">Reference proteome</keyword>
<evidence type="ECO:0000313" key="3">
    <source>
        <dbReference type="Proteomes" id="UP000324222"/>
    </source>
</evidence>
<gene>
    <name evidence="2" type="ORF">E2C01_062732</name>
</gene>
<name>A0A5B7H8Q1_PORTR</name>